<sequence length="164" mass="18953">MAYDMCDGNHQNHKCQANIQNDEQVNTIGYKPNLNGAKNSQSFQKQQAQVPPGFHNQNRGQPNFRSYQQPTLYQQRPQQVHSNFETFLYDYIKSNDETNKVQDSTQKNMKIQISQLTTLVSEKIQGLLPSNTEKSLKERLKAIDLRSAVQSTFVKMYLLISRPE</sequence>
<evidence type="ECO:0000313" key="3">
    <source>
        <dbReference type="Proteomes" id="UP001291623"/>
    </source>
</evidence>
<dbReference type="Proteomes" id="UP001291623">
    <property type="component" value="Unassembled WGS sequence"/>
</dbReference>
<protein>
    <submittedName>
        <fullName evidence="2">Uncharacterized protein</fullName>
    </submittedName>
</protein>
<keyword evidence="3" id="KW-1185">Reference proteome</keyword>
<evidence type="ECO:0000256" key="1">
    <source>
        <dbReference type="SAM" id="MobiDB-lite"/>
    </source>
</evidence>
<comment type="caution">
    <text evidence="2">The sequence shown here is derived from an EMBL/GenBank/DDBJ whole genome shotgun (WGS) entry which is preliminary data.</text>
</comment>
<dbReference type="EMBL" id="JAVYJV010000012">
    <property type="protein sequence ID" value="KAK4357187.1"/>
    <property type="molecule type" value="Genomic_DNA"/>
</dbReference>
<feature type="region of interest" description="Disordered" evidence="1">
    <location>
        <begin position="38"/>
        <end position="61"/>
    </location>
</feature>
<name>A0AAE1V6F6_9SOLA</name>
<accession>A0AAE1V6F6</accession>
<evidence type="ECO:0000313" key="2">
    <source>
        <dbReference type="EMBL" id="KAK4357187.1"/>
    </source>
</evidence>
<organism evidence="2 3">
    <name type="scientific">Anisodus tanguticus</name>
    <dbReference type="NCBI Taxonomy" id="243964"/>
    <lineage>
        <taxon>Eukaryota</taxon>
        <taxon>Viridiplantae</taxon>
        <taxon>Streptophyta</taxon>
        <taxon>Embryophyta</taxon>
        <taxon>Tracheophyta</taxon>
        <taxon>Spermatophyta</taxon>
        <taxon>Magnoliopsida</taxon>
        <taxon>eudicotyledons</taxon>
        <taxon>Gunneridae</taxon>
        <taxon>Pentapetalae</taxon>
        <taxon>asterids</taxon>
        <taxon>lamiids</taxon>
        <taxon>Solanales</taxon>
        <taxon>Solanaceae</taxon>
        <taxon>Solanoideae</taxon>
        <taxon>Hyoscyameae</taxon>
        <taxon>Anisodus</taxon>
    </lineage>
</organism>
<proteinExistence type="predicted"/>
<dbReference type="AlphaFoldDB" id="A0AAE1V6F6"/>
<reference evidence="2" key="1">
    <citation type="submission" date="2023-12" db="EMBL/GenBank/DDBJ databases">
        <title>Genome assembly of Anisodus tanguticus.</title>
        <authorList>
            <person name="Wang Y.-J."/>
        </authorList>
    </citation>
    <scope>NUCLEOTIDE SEQUENCE</scope>
    <source>
        <strain evidence="2">KB-2021</strain>
        <tissue evidence="2">Leaf</tissue>
    </source>
</reference>
<gene>
    <name evidence="2" type="ORF">RND71_022797</name>
</gene>